<dbReference type="InterPro" id="IPR036812">
    <property type="entry name" value="NAD(P)_OxRdtase_dom_sf"/>
</dbReference>
<dbReference type="SUPFAM" id="SSF51430">
    <property type="entry name" value="NAD(P)-linked oxidoreductase"/>
    <property type="match status" value="1"/>
</dbReference>
<dbReference type="Proteomes" id="UP000006753">
    <property type="component" value="Unassembled WGS sequence"/>
</dbReference>
<accession>K1WWI8</accession>
<gene>
    <name evidence="1" type="ORF">MBM_08795</name>
</gene>
<keyword evidence="2" id="KW-1185">Reference proteome</keyword>
<dbReference type="InParanoid" id="K1WWI8"/>
<dbReference type="EMBL" id="JH921452">
    <property type="protein sequence ID" value="EKD13033.1"/>
    <property type="molecule type" value="Genomic_DNA"/>
</dbReference>
<dbReference type="Gene3D" id="3.30.1330.40">
    <property type="entry name" value="RutC-like"/>
    <property type="match status" value="1"/>
</dbReference>
<dbReference type="Gene3D" id="3.20.20.100">
    <property type="entry name" value="NADP-dependent oxidoreductase domain"/>
    <property type="match status" value="1"/>
</dbReference>
<organism evidence="1 2">
    <name type="scientific">Marssonina brunnea f. sp. multigermtubi (strain MB_m1)</name>
    <name type="common">Marssonina leaf spot fungus</name>
    <dbReference type="NCBI Taxonomy" id="1072389"/>
    <lineage>
        <taxon>Eukaryota</taxon>
        <taxon>Fungi</taxon>
        <taxon>Dikarya</taxon>
        <taxon>Ascomycota</taxon>
        <taxon>Pezizomycotina</taxon>
        <taxon>Leotiomycetes</taxon>
        <taxon>Helotiales</taxon>
        <taxon>Drepanopezizaceae</taxon>
        <taxon>Drepanopeziza</taxon>
    </lineage>
</organism>
<dbReference type="SUPFAM" id="SSF55298">
    <property type="entry name" value="YjgF-like"/>
    <property type="match status" value="1"/>
</dbReference>
<dbReference type="OrthoDB" id="686384at2759"/>
<sequence>MPVGIQCDACLRYICPSTARAEICVCFVDLTLPSKAFEKLLENQGFSVKVSYYTSNANSRVRPSNELKHIGVLGSAVFLSAQAEATSCLAFIDDIDPTSVILSGLDAAHVVPSDRKFINILIQIESKKSKVAPTVVSKIETTLSRGTLEIPRMISGLWQLAGGHDTAVDFDVAAAVMDALAHSGLGAFDMADHYGVAAQSTTMSCSHLWRNSQREITSFTKWCPIENGIKTFRQASDAVDLALSRSSSIISTVQESSLDIPGDCGDEDLGHCRALRTGNTIRISGTTANSSVSTIPVVGGSFARSQTVAIMDIIEKALHNVGASLSGIVQTRIMIWNEHDCEQVSLAHGWAMKCAGIWLANTLVVAGLIGKIFPGRDRGGSRDSFFKAAESEF</sequence>
<name>K1WWI8_MARBU</name>
<proteinExistence type="predicted"/>
<evidence type="ECO:0000313" key="1">
    <source>
        <dbReference type="EMBL" id="EKD13033.1"/>
    </source>
</evidence>
<dbReference type="HOGENOM" id="CLU_702224_0_0_1"/>
<dbReference type="AlphaFoldDB" id="K1WWI8"/>
<reference evidence="1 2" key="1">
    <citation type="journal article" date="2012" name="BMC Genomics">
        <title>Sequencing the genome of Marssonina brunnea reveals fungus-poplar co-evolution.</title>
        <authorList>
            <person name="Zhu S."/>
            <person name="Cao Y.-Z."/>
            <person name="Jiang C."/>
            <person name="Tan B.-Y."/>
            <person name="Wang Z."/>
            <person name="Feng S."/>
            <person name="Zhang L."/>
            <person name="Su X.-H."/>
            <person name="Brejova B."/>
            <person name="Vinar T."/>
            <person name="Xu M."/>
            <person name="Wang M.-X."/>
            <person name="Zhang S.-G."/>
            <person name="Huang M.-R."/>
            <person name="Wu R."/>
            <person name="Zhou Y."/>
        </authorList>
    </citation>
    <scope>NUCLEOTIDE SEQUENCE [LARGE SCALE GENOMIC DNA]</scope>
    <source>
        <strain evidence="1 2">MB_m1</strain>
    </source>
</reference>
<dbReference type="InterPro" id="IPR035959">
    <property type="entry name" value="RutC-like_sf"/>
</dbReference>
<dbReference type="KEGG" id="mbe:MBM_08795"/>
<evidence type="ECO:0000313" key="2">
    <source>
        <dbReference type="Proteomes" id="UP000006753"/>
    </source>
</evidence>
<protein>
    <submittedName>
        <fullName evidence="1">Endoribonuclease L-PSP</fullName>
    </submittedName>
</protein>
<dbReference type="eggNOG" id="KOG1575">
    <property type="taxonomic scope" value="Eukaryota"/>
</dbReference>